<reference evidence="1 2" key="1">
    <citation type="submission" date="2018-03" db="EMBL/GenBank/DDBJ databases">
        <title>Genomic Encyclopedia of Archaeal and Bacterial Type Strains, Phase II (KMG-II): from individual species to whole genera.</title>
        <authorList>
            <person name="Goeker M."/>
        </authorList>
    </citation>
    <scope>NUCLEOTIDE SEQUENCE [LARGE SCALE GENOMIC DNA]</scope>
    <source>
        <strain evidence="1 2">DSM 19711</strain>
    </source>
</reference>
<dbReference type="Proteomes" id="UP000238083">
    <property type="component" value="Unassembled WGS sequence"/>
</dbReference>
<name>A0A2T0QWT4_9ACTN</name>
<accession>A0A2T0QWT4</accession>
<dbReference type="AlphaFoldDB" id="A0A2T0QWT4"/>
<keyword evidence="2" id="KW-1185">Reference proteome</keyword>
<gene>
    <name evidence="1" type="ORF">CLV37_11938</name>
</gene>
<proteinExistence type="predicted"/>
<dbReference type="EMBL" id="PVZF01000019">
    <property type="protein sequence ID" value="PRY09930.1"/>
    <property type="molecule type" value="Genomic_DNA"/>
</dbReference>
<comment type="caution">
    <text evidence="1">The sequence shown here is derived from an EMBL/GenBank/DDBJ whole genome shotgun (WGS) entry which is preliminary data.</text>
</comment>
<protein>
    <submittedName>
        <fullName evidence="1">Uncharacterized protein</fullName>
    </submittedName>
</protein>
<sequence>MNVRPSGQAESLSPEEVARGLQIAAGYDHAAAGDPVSDDPSYMRFVNAWGLCLRRDPYGAGLRCTRHRGHGGPRCVAEGALKVQAVWPVQEAFPERYSDFSGA</sequence>
<organism evidence="1 2">
    <name type="scientific">Kineococcus rhizosphaerae</name>
    <dbReference type="NCBI Taxonomy" id="559628"/>
    <lineage>
        <taxon>Bacteria</taxon>
        <taxon>Bacillati</taxon>
        <taxon>Actinomycetota</taxon>
        <taxon>Actinomycetes</taxon>
        <taxon>Kineosporiales</taxon>
        <taxon>Kineosporiaceae</taxon>
        <taxon>Kineococcus</taxon>
    </lineage>
</organism>
<evidence type="ECO:0000313" key="2">
    <source>
        <dbReference type="Proteomes" id="UP000238083"/>
    </source>
</evidence>
<evidence type="ECO:0000313" key="1">
    <source>
        <dbReference type="EMBL" id="PRY09930.1"/>
    </source>
</evidence>